<evidence type="ECO:0000313" key="10">
    <source>
        <dbReference type="Proteomes" id="UP001431963"/>
    </source>
</evidence>
<reference evidence="9" key="1">
    <citation type="submission" date="2024-02" db="EMBL/GenBank/DDBJ databases">
        <title>Genome sequences of strain Gemmobacter sp. JM10B15.</title>
        <authorList>
            <person name="Zhang M."/>
        </authorList>
    </citation>
    <scope>NUCLEOTIDE SEQUENCE</scope>
    <source>
        <strain evidence="9">JM10B15</strain>
    </source>
</reference>
<comment type="caution">
    <text evidence="9">The sequence shown here is derived from an EMBL/GenBank/DDBJ whole genome shotgun (WGS) entry which is preliminary data.</text>
</comment>
<proteinExistence type="predicted"/>
<evidence type="ECO:0000256" key="7">
    <source>
        <dbReference type="ARBA" id="ARBA00049348"/>
    </source>
</evidence>
<comment type="catalytic activity">
    <reaction evidence="1">
        <text>a 4-O-methyl-thymidine in DNA + L-cysteinyl-[protein] = a thymidine in DNA + S-methyl-L-cysteinyl-[protein]</text>
        <dbReference type="Rhea" id="RHEA:53428"/>
        <dbReference type="Rhea" id="RHEA-COMP:10131"/>
        <dbReference type="Rhea" id="RHEA-COMP:10132"/>
        <dbReference type="Rhea" id="RHEA-COMP:13555"/>
        <dbReference type="Rhea" id="RHEA-COMP:13556"/>
        <dbReference type="ChEBI" id="CHEBI:29950"/>
        <dbReference type="ChEBI" id="CHEBI:82612"/>
        <dbReference type="ChEBI" id="CHEBI:137386"/>
        <dbReference type="ChEBI" id="CHEBI:137387"/>
        <dbReference type="EC" id="2.1.1.63"/>
    </reaction>
</comment>
<evidence type="ECO:0000256" key="5">
    <source>
        <dbReference type="ARBA" id="ARBA00023159"/>
    </source>
</evidence>
<dbReference type="PANTHER" id="PTHR10815">
    <property type="entry name" value="METHYLATED-DNA--PROTEIN-CYSTEINE METHYLTRANSFERASE"/>
    <property type="match status" value="1"/>
</dbReference>
<dbReference type="InterPro" id="IPR018060">
    <property type="entry name" value="HTH_AraC"/>
</dbReference>
<dbReference type="InterPro" id="IPR035451">
    <property type="entry name" value="Ada-like_dom_sf"/>
</dbReference>
<dbReference type="Gene3D" id="3.40.10.10">
    <property type="entry name" value="DNA Methylphosphotriester Repair Domain"/>
    <property type="match status" value="1"/>
</dbReference>
<dbReference type="SUPFAM" id="SSF53155">
    <property type="entry name" value="Methylated DNA-protein cysteine methyltransferase domain"/>
    <property type="match status" value="1"/>
</dbReference>
<keyword evidence="2" id="KW-0489">Methyltransferase</keyword>
<evidence type="ECO:0000256" key="1">
    <source>
        <dbReference type="ARBA" id="ARBA00001286"/>
    </source>
</evidence>
<gene>
    <name evidence="9" type="ORF">V6590_04380</name>
</gene>
<dbReference type="InterPro" id="IPR036217">
    <property type="entry name" value="MethylDNA_cys_MeTrfase_DNAb"/>
</dbReference>
<dbReference type="Pfam" id="PF02805">
    <property type="entry name" value="Ada_Zn_binding"/>
    <property type="match status" value="1"/>
</dbReference>
<dbReference type="NCBIfam" id="TIGR00589">
    <property type="entry name" value="ogt"/>
    <property type="match status" value="1"/>
</dbReference>
<evidence type="ECO:0000259" key="8">
    <source>
        <dbReference type="PROSITE" id="PS01124"/>
    </source>
</evidence>
<keyword evidence="4" id="KW-0227">DNA damage</keyword>
<evidence type="ECO:0000313" key="9">
    <source>
        <dbReference type="EMBL" id="MEH7827376.1"/>
    </source>
</evidence>
<dbReference type="EMBL" id="JBALHR010000002">
    <property type="protein sequence ID" value="MEH7827376.1"/>
    <property type="molecule type" value="Genomic_DNA"/>
</dbReference>
<evidence type="ECO:0000256" key="6">
    <source>
        <dbReference type="ARBA" id="ARBA00023204"/>
    </source>
</evidence>
<dbReference type="InterPro" id="IPR001497">
    <property type="entry name" value="MethylDNA_cys_MeTrfase_AS"/>
</dbReference>
<keyword evidence="10" id="KW-1185">Reference proteome</keyword>
<dbReference type="RefSeq" id="WP_335420117.1">
    <property type="nucleotide sequence ID" value="NZ_JBALHR010000002.1"/>
</dbReference>
<comment type="catalytic activity">
    <reaction evidence="7">
        <text>a 6-O-methyl-2'-deoxyguanosine in DNA + L-cysteinyl-[protein] = S-methyl-L-cysteinyl-[protein] + a 2'-deoxyguanosine in DNA</text>
        <dbReference type="Rhea" id="RHEA:24000"/>
        <dbReference type="Rhea" id="RHEA-COMP:10131"/>
        <dbReference type="Rhea" id="RHEA-COMP:10132"/>
        <dbReference type="Rhea" id="RHEA-COMP:11367"/>
        <dbReference type="Rhea" id="RHEA-COMP:11368"/>
        <dbReference type="ChEBI" id="CHEBI:29950"/>
        <dbReference type="ChEBI" id="CHEBI:82612"/>
        <dbReference type="ChEBI" id="CHEBI:85445"/>
        <dbReference type="ChEBI" id="CHEBI:85448"/>
        <dbReference type="EC" id="2.1.1.63"/>
    </reaction>
</comment>
<dbReference type="Gene3D" id="1.10.10.60">
    <property type="entry name" value="Homeodomain-like"/>
    <property type="match status" value="1"/>
</dbReference>
<accession>A0ABU8BRT8</accession>
<name>A0ABU8BRT8_9RHOB</name>
<evidence type="ECO:0000256" key="2">
    <source>
        <dbReference type="ARBA" id="ARBA00022603"/>
    </source>
</evidence>
<evidence type="ECO:0000256" key="4">
    <source>
        <dbReference type="ARBA" id="ARBA00022763"/>
    </source>
</evidence>
<keyword evidence="3" id="KW-0808">Transferase</keyword>
<dbReference type="SMART" id="SM00342">
    <property type="entry name" value="HTH_ARAC"/>
    <property type="match status" value="1"/>
</dbReference>
<protein>
    <submittedName>
        <fullName evidence="9">Trifunctional transcriptional activator/DNA repair protein Ada/methylated-DNA--[protein]-cysteine S-methyltransferase</fullName>
    </submittedName>
</protein>
<dbReference type="PROSITE" id="PS01124">
    <property type="entry name" value="HTH_ARAC_FAMILY_2"/>
    <property type="match status" value="1"/>
</dbReference>
<keyword evidence="5" id="KW-0010">Activator</keyword>
<dbReference type="InterPro" id="IPR036388">
    <property type="entry name" value="WH-like_DNA-bd_sf"/>
</dbReference>
<dbReference type="Gene3D" id="3.30.160.70">
    <property type="entry name" value="Methylated DNA-protein cysteine methyltransferase domain"/>
    <property type="match status" value="1"/>
</dbReference>
<dbReference type="PIRSF" id="PIRSF000409">
    <property type="entry name" value="Ada"/>
    <property type="match status" value="1"/>
</dbReference>
<dbReference type="InterPro" id="IPR004026">
    <property type="entry name" value="Ada_DNA_repair_Zn-bd"/>
</dbReference>
<dbReference type="CDD" id="cd06445">
    <property type="entry name" value="ATase"/>
    <property type="match status" value="1"/>
</dbReference>
<dbReference type="Pfam" id="PF12833">
    <property type="entry name" value="HTH_18"/>
    <property type="match status" value="1"/>
</dbReference>
<dbReference type="InterPro" id="IPR036631">
    <property type="entry name" value="MGMT_N_sf"/>
</dbReference>
<dbReference type="Gene3D" id="1.10.10.10">
    <property type="entry name" value="Winged helix-like DNA-binding domain superfamily/Winged helix DNA-binding domain"/>
    <property type="match status" value="1"/>
</dbReference>
<dbReference type="SUPFAM" id="SSF46767">
    <property type="entry name" value="Methylated DNA-protein cysteine methyltransferase, C-terminal domain"/>
    <property type="match status" value="1"/>
</dbReference>
<dbReference type="Proteomes" id="UP001431963">
    <property type="component" value="Unassembled WGS sequence"/>
</dbReference>
<organism evidence="9 10">
    <name type="scientific">Gemmobacter denitrificans</name>
    <dbReference type="NCBI Taxonomy" id="3123040"/>
    <lineage>
        <taxon>Bacteria</taxon>
        <taxon>Pseudomonadati</taxon>
        <taxon>Pseudomonadota</taxon>
        <taxon>Alphaproteobacteria</taxon>
        <taxon>Rhodobacterales</taxon>
        <taxon>Paracoccaceae</taxon>
        <taxon>Gemmobacter</taxon>
    </lineage>
</organism>
<dbReference type="PROSITE" id="PS00374">
    <property type="entry name" value="MGMT"/>
    <property type="match status" value="1"/>
</dbReference>
<dbReference type="SUPFAM" id="SSF57884">
    <property type="entry name" value="Ada DNA repair protein, N-terminal domain (N-Ada 10)"/>
    <property type="match status" value="1"/>
</dbReference>
<dbReference type="PANTHER" id="PTHR10815:SF5">
    <property type="entry name" value="METHYLATED-DNA--PROTEIN-CYSTEINE METHYLTRANSFERASE"/>
    <property type="match status" value="1"/>
</dbReference>
<evidence type="ECO:0000256" key="3">
    <source>
        <dbReference type="ARBA" id="ARBA00022679"/>
    </source>
</evidence>
<dbReference type="Pfam" id="PF01035">
    <property type="entry name" value="DNA_binding_1"/>
    <property type="match status" value="1"/>
</dbReference>
<dbReference type="InterPro" id="IPR016221">
    <property type="entry name" value="Bifunct_regulatory_prot_Ada"/>
</dbReference>
<keyword evidence="6" id="KW-0234">DNA repair</keyword>
<feature type="domain" description="HTH araC/xylS-type" evidence="8">
    <location>
        <begin position="106"/>
        <end position="179"/>
    </location>
</feature>
<dbReference type="InterPro" id="IPR014048">
    <property type="entry name" value="MethylDNA_cys_MeTrfase_DNA-bd"/>
</dbReference>
<sequence length="360" mass="38218">MTQSDLPDSDTLYAALLARDPAWEGRAFVAVVTTGIFCRLTCPAPKPLQRNCRFHPTVADCLAGGFRACKRCNPLGQLDPGHADLLAALRADPARRWSEADLQARGLDPSTLRRAFQRHFGQTFLGMARALRLAQAGRRLAAGERVIDAQLEAGFDSASGFRAAFARLTGHAPAALTGAGGLTASFLETPLGGMVAVCDGDAVRLLEFTERRTLAREMQALSRAVAGRIGLGRTDVTDRLEAELQRYFTGASAGFTLPLAPLGTTFQQRVWAALQEISPGQTLTYGALATRLGRPDAVRAVAAANAANPIAILIPCHRLIGADGSLTGYGGGLWRKERLIALERATMAGGESLDGVRLSA</sequence>